<evidence type="ECO:0000256" key="7">
    <source>
        <dbReference type="PIRSR" id="PIRSR601382-2"/>
    </source>
</evidence>
<dbReference type="RefSeq" id="XP_064662931.1">
    <property type="nucleotide sequence ID" value="XM_064798604.1"/>
</dbReference>
<dbReference type="GO" id="GO:0005783">
    <property type="term" value="C:endoplasmic reticulum"/>
    <property type="evidence" value="ECO:0007669"/>
    <property type="project" value="TreeGrafter"/>
</dbReference>
<dbReference type="PANTHER" id="PTHR11742">
    <property type="entry name" value="MANNOSYL-OLIGOSACCHARIDE ALPHA-1,2-MANNOSIDASE-RELATED"/>
    <property type="match status" value="1"/>
</dbReference>
<dbReference type="GO" id="GO:0005975">
    <property type="term" value="P:carbohydrate metabolic process"/>
    <property type="evidence" value="ECO:0007669"/>
    <property type="project" value="InterPro"/>
</dbReference>
<evidence type="ECO:0000256" key="9">
    <source>
        <dbReference type="RuleBase" id="RU361193"/>
    </source>
</evidence>
<sequence length="607" mass="69198">MSALWSHFQKTDTRRGAILVATAVFLLATLGSLLSLRPYFHRPEPLATGSGPHDVGFRWQDVPVRYPVTSLLPMPTAPAAVIPRIQHEFKEESAEARKVRIERQGAVKEAFVHAWNGYKEHAWLSDEVHPVSGNTDDGFGRWAATLVDSLDILWILGLKDEFTEAVEATIRIDFTESSIPKVNIFETTIRYLGGFLAAYDLCDGEREKSILIMKAKEVGEMLMVAFDAPNRMPVSRWDWKRVRKGDKQVAGDYVNAAEVGSLCLEFTRLSQITGDGRWFDAAQRTTDHLDEQQMQTNLPGMWPMHLNVSGLDFRTDSRYTLGSNADSMYEYLPKQRLLLSGRTDQYRHLYERAAEVFKPQILYRPMTPNDTDILFFGAVTAFGNATEPSLSGEMQHLVCFSGGMVALAAKAFSRPDDLETARRLIDGCTWLYNSLPNGIMPEPSRHTHCPSQKASNCKWNETLWLSRVEQENIDKHCDPKQTPPRGYTNVKNKRYELRPEAIESVFIWYRISGDTAYQDAAWKMFEAVQKHTRTKIANTELEDILSDPPKKADRMQSFWLAETLKYYYLIFSEPGLVSLDEWVLYTEAHPFKREAAALMPQNEAYLL</sequence>
<keyword evidence="11" id="KW-1185">Reference proteome</keyword>
<comment type="similarity">
    <text evidence="3 9">Belongs to the glycosyl hydrolase 47 family.</text>
</comment>
<dbReference type="SUPFAM" id="SSF48225">
    <property type="entry name" value="Seven-hairpin glycosidases"/>
    <property type="match status" value="1"/>
</dbReference>
<feature type="active site" description="Proton donor" evidence="6">
    <location>
        <position position="186"/>
    </location>
</feature>
<proteinExistence type="inferred from homology"/>
<feature type="active site" description="Proton donor" evidence="6">
    <location>
        <position position="442"/>
    </location>
</feature>
<evidence type="ECO:0000256" key="2">
    <source>
        <dbReference type="ARBA" id="ARBA00004922"/>
    </source>
</evidence>
<dbReference type="FunFam" id="1.50.10.10:FF:000037">
    <property type="entry name" value="alpha-1,2-Mannosidase"/>
    <property type="match status" value="1"/>
</dbReference>
<evidence type="ECO:0000256" key="3">
    <source>
        <dbReference type="ARBA" id="ARBA00007658"/>
    </source>
</evidence>
<feature type="disulfide bond" evidence="8">
    <location>
        <begin position="399"/>
        <end position="428"/>
    </location>
</feature>
<keyword evidence="7" id="KW-0106">Calcium</keyword>
<dbReference type="PRINTS" id="PR00747">
    <property type="entry name" value="GLYHDRLASE47"/>
</dbReference>
<dbReference type="PANTHER" id="PTHR11742:SF49">
    <property type="entry name" value="ALPHA-1,2-MANNOSIDASE"/>
    <property type="match status" value="1"/>
</dbReference>
<dbReference type="GeneID" id="89922690"/>
<keyword evidence="9" id="KW-0326">Glycosidase</keyword>
<keyword evidence="7" id="KW-0479">Metal-binding</keyword>
<evidence type="ECO:0000313" key="10">
    <source>
        <dbReference type="EMBL" id="KAK5174262.1"/>
    </source>
</evidence>
<comment type="pathway">
    <text evidence="2">Protein modification; protein glycosylation.</text>
</comment>
<keyword evidence="5 8" id="KW-1015">Disulfide bond</keyword>
<evidence type="ECO:0000256" key="1">
    <source>
        <dbReference type="ARBA" id="ARBA00001913"/>
    </source>
</evidence>
<feature type="active site" evidence="6">
    <location>
        <position position="500"/>
    </location>
</feature>
<dbReference type="Pfam" id="PF01532">
    <property type="entry name" value="Glyco_hydro_47"/>
    <property type="match status" value="1"/>
</dbReference>
<dbReference type="InterPro" id="IPR036026">
    <property type="entry name" value="Seven-hairpin_glycosidases"/>
</dbReference>
<evidence type="ECO:0000313" key="11">
    <source>
        <dbReference type="Proteomes" id="UP001337655"/>
    </source>
</evidence>
<dbReference type="EC" id="3.2.1.-" evidence="9"/>
<name>A0AAV9PPM3_9PEZI</name>
<dbReference type="Proteomes" id="UP001337655">
    <property type="component" value="Unassembled WGS sequence"/>
</dbReference>
<accession>A0AAV9PPM3</accession>
<feature type="active site" evidence="6">
    <location>
        <position position="326"/>
    </location>
</feature>
<dbReference type="AlphaFoldDB" id="A0AAV9PPM3"/>
<evidence type="ECO:0000256" key="5">
    <source>
        <dbReference type="ARBA" id="ARBA00023157"/>
    </source>
</evidence>
<comment type="cofactor">
    <cofactor evidence="1 7">
        <name>Ca(2+)</name>
        <dbReference type="ChEBI" id="CHEBI:29108"/>
    </cofactor>
</comment>
<dbReference type="GO" id="GO:0005509">
    <property type="term" value="F:calcium ion binding"/>
    <property type="evidence" value="ECO:0007669"/>
    <property type="project" value="InterPro"/>
</dbReference>
<reference evidence="10 11" key="1">
    <citation type="submission" date="2023-08" db="EMBL/GenBank/DDBJ databases">
        <title>Black Yeasts Isolated from many extreme environments.</title>
        <authorList>
            <person name="Coleine C."/>
            <person name="Stajich J.E."/>
            <person name="Selbmann L."/>
        </authorList>
    </citation>
    <scope>NUCLEOTIDE SEQUENCE [LARGE SCALE GENOMIC DNA]</scope>
    <source>
        <strain evidence="10 11">CCFEE 5935</strain>
    </source>
</reference>
<keyword evidence="4 9" id="KW-0378">Hydrolase</keyword>
<dbReference type="InterPro" id="IPR012341">
    <property type="entry name" value="6hp_glycosidase-like_sf"/>
</dbReference>
<organism evidence="10 11">
    <name type="scientific">Saxophila tyrrhenica</name>
    <dbReference type="NCBI Taxonomy" id="1690608"/>
    <lineage>
        <taxon>Eukaryota</taxon>
        <taxon>Fungi</taxon>
        <taxon>Dikarya</taxon>
        <taxon>Ascomycota</taxon>
        <taxon>Pezizomycotina</taxon>
        <taxon>Dothideomycetes</taxon>
        <taxon>Dothideomycetidae</taxon>
        <taxon>Mycosphaerellales</taxon>
        <taxon>Extremaceae</taxon>
        <taxon>Saxophila</taxon>
    </lineage>
</organism>
<feature type="binding site" evidence="7">
    <location>
        <position position="586"/>
    </location>
    <ligand>
        <name>Ca(2+)</name>
        <dbReference type="ChEBI" id="CHEBI:29108"/>
    </ligand>
</feature>
<dbReference type="GO" id="GO:0016020">
    <property type="term" value="C:membrane"/>
    <property type="evidence" value="ECO:0007669"/>
    <property type="project" value="InterPro"/>
</dbReference>
<evidence type="ECO:0000256" key="4">
    <source>
        <dbReference type="ARBA" id="ARBA00022801"/>
    </source>
</evidence>
<dbReference type="GO" id="GO:0004571">
    <property type="term" value="F:mannosyl-oligosaccharide 1,2-alpha-mannosidase activity"/>
    <property type="evidence" value="ECO:0007669"/>
    <property type="project" value="InterPro"/>
</dbReference>
<dbReference type="EMBL" id="JAVRRT010000002">
    <property type="protein sequence ID" value="KAK5174262.1"/>
    <property type="molecule type" value="Genomic_DNA"/>
</dbReference>
<dbReference type="InterPro" id="IPR050749">
    <property type="entry name" value="Glycosyl_Hydrolase_47"/>
</dbReference>
<protein>
    <recommendedName>
        <fullName evidence="9">alpha-1,2-Mannosidase</fullName>
        <ecNumber evidence="9">3.2.1.-</ecNumber>
    </recommendedName>
</protein>
<comment type="caution">
    <text evidence="10">The sequence shown here is derived from an EMBL/GenBank/DDBJ whole genome shotgun (WGS) entry which is preliminary data.</text>
</comment>
<dbReference type="GO" id="GO:0036503">
    <property type="term" value="P:ERAD pathway"/>
    <property type="evidence" value="ECO:0007669"/>
    <property type="project" value="UniProtKB-ARBA"/>
</dbReference>
<dbReference type="InterPro" id="IPR001382">
    <property type="entry name" value="Glyco_hydro_47"/>
</dbReference>
<evidence type="ECO:0000256" key="6">
    <source>
        <dbReference type="PIRSR" id="PIRSR601382-1"/>
    </source>
</evidence>
<gene>
    <name evidence="10" type="ORF">LTR77_001342</name>
</gene>
<evidence type="ECO:0000256" key="8">
    <source>
        <dbReference type="PIRSR" id="PIRSR601382-3"/>
    </source>
</evidence>
<dbReference type="Gene3D" id="1.50.10.10">
    <property type="match status" value="1"/>
</dbReference>